<dbReference type="Proteomes" id="UP000184510">
    <property type="component" value="Unassembled WGS sequence"/>
</dbReference>
<dbReference type="OrthoDB" id="9800872at2"/>
<dbReference type="GO" id="GO:0016740">
    <property type="term" value="F:transferase activity"/>
    <property type="evidence" value="ECO:0007669"/>
    <property type="project" value="UniProtKB-KW"/>
</dbReference>
<organism evidence="2 3">
    <name type="scientific">Rubritalea squalenifaciens DSM 18772</name>
    <dbReference type="NCBI Taxonomy" id="1123071"/>
    <lineage>
        <taxon>Bacteria</taxon>
        <taxon>Pseudomonadati</taxon>
        <taxon>Verrucomicrobiota</taxon>
        <taxon>Verrucomicrobiia</taxon>
        <taxon>Verrucomicrobiales</taxon>
        <taxon>Rubritaleaceae</taxon>
        <taxon>Rubritalea</taxon>
    </lineage>
</organism>
<feature type="domain" description="Rhodanese" evidence="1">
    <location>
        <begin position="25"/>
        <end position="115"/>
    </location>
</feature>
<dbReference type="RefSeq" id="WP_143185133.1">
    <property type="nucleotide sequence ID" value="NZ_FQYR01000007.1"/>
</dbReference>
<evidence type="ECO:0000313" key="2">
    <source>
        <dbReference type="EMBL" id="SHK29284.1"/>
    </source>
</evidence>
<name>A0A1M6R9Z3_9BACT</name>
<keyword evidence="3" id="KW-1185">Reference proteome</keyword>
<dbReference type="Pfam" id="PF00581">
    <property type="entry name" value="Rhodanese"/>
    <property type="match status" value="1"/>
</dbReference>
<dbReference type="PANTHER" id="PTHR43031:SF17">
    <property type="entry name" value="SULFURTRANSFERASE YTWF-RELATED"/>
    <property type="match status" value="1"/>
</dbReference>
<reference evidence="2 3" key="1">
    <citation type="submission" date="2016-11" db="EMBL/GenBank/DDBJ databases">
        <authorList>
            <person name="Jaros S."/>
            <person name="Januszkiewicz K."/>
            <person name="Wedrychowicz H."/>
        </authorList>
    </citation>
    <scope>NUCLEOTIDE SEQUENCE [LARGE SCALE GENOMIC DNA]</scope>
    <source>
        <strain evidence="2 3">DSM 18772</strain>
    </source>
</reference>
<keyword evidence="2" id="KW-0808">Transferase</keyword>
<dbReference type="SUPFAM" id="SSF52821">
    <property type="entry name" value="Rhodanese/Cell cycle control phosphatase"/>
    <property type="match status" value="1"/>
</dbReference>
<dbReference type="Gene3D" id="3.40.250.10">
    <property type="entry name" value="Rhodanese-like domain"/>
    <property type="match status" value="1"/>
</dbReference>
<dbReference type="EMBL" id="FQYR01000007">
    <property type="protein sequence ID" value="SHK29284.1"/>
    <property type="molecule type" value="Genomic_DNA"/>
</dbReference>
<dbReference type="InterPro" id="IPR001763">
    <property type="entry name" value="Rhodanese-like_dom"/>
</dbReference>
<sequence length="117" mass="13235">MASTIPDPQYTNELSVQRCRELLASPKAPLLIDCREIHEYEFCRLDQAVLVPLSLFQGNAEAEIPASDTPVIIYCHHGVRSLHATFYLRDQGYSHVFSMQGGIDAWSVEIDPDVPRY</sequence>
<dbReference type="InterPro" id="IPR050229">
    <property type="entry name" value="GlpE_sulfurtransferase"/>
</dbReference>
<gene>
    <name evidence="2" type="ORF">SAMN02745181_3585</name>
</gene>
<dbReference type="SMART" id="SM00450">
    <property type="entry name" value="RHOD"/>
    <property type="match status" value="1"/>
</dbReference>
<accession>A0A1M6R9Z3</accession>
<evidence type="ECO:0000313" key="3">
    <source>
        <dbReference type="Proteomes" id="UP000184510"/>
    </source>
</evidence>
<dbReference type="PROSITE" id="PS50206">
    <property type="entry name" value="RHODANESE_3"/>
    <property type="match status" value="1"/>
</dbReference>
<evidence type="ECO:0000259" key="1">
    <source>
        <dbReference type="PROSITE" id="PS50206"/>
    </source>
</evidence>
<dbReference type="AlphaFoldDB" id="A0A1M6R9Z3"/>
<dbReference type="STRING" id="1123071.SAMN02745181_3585"/>
<protein>
    <submittedName>
        <fullName evidence="2">Rhodanese-related sulfurtransferase</fullName>
    </submittedName>
</protein>
<proteinExistence type="predicted"/>
<dbReference type="PANTHER" id="PTHR43031">
    <property type="entry name" value="FAD-DEPENDENT OXIDOREDUCTASE"/>
    <property type="match status" value="1"/>
</dbReference>
<dbReference type="InterPro" id="IPR036873">
    <property type="entry name" value="Rhodanese-like_dom_sf"/>
</dbReference>
<dbReference type="InParanoid" id="A0A1M6R9Z3"/>